<reference evidence="3" key="2">
    <citation type="submission" date="2020-09" db="EMBL/GenBank/DDBJ databases">
        <authorList>
            <person name="Sun Q."/>
            <person name="Ohkuma M."/>
        </authorList>
    </citation>
    <scope>NUCLEOTIDE SEQUENCE</scope>
    <source>
        <strain evidence="3">JCM 4059</strain>
    </source>
</reference>
<evidence type="ECO:0000313" key="3">
    <source>
        <dbReference type="EMBL" id="GHF75700.1"/>
    </source>
</evidence>
<comment type="caution">
    <text evidence="3">The sequence shown here is derived from an EMBL/GenBank/DDBJ whole genome shotgun (WGS) entry which is preliminary data.</text>
</comment>
<dbReference type="EMBL" id="BNBD01000032">
    <property type="protein sequence ID" value="GHF75700.1"/>
    <property type="molecule type" value="Genomic_DNA"/>
</dbReference>
<organism evidence="3 4">
    <name type="scientific">Streptomyces mashuensis</name>
    <dbReference type="NCBI Taxonomy" id="33904"/>
    <lineage>
        <taxon>Bacteria</taxon>
        <taxon>Bacillati</taxon>
        <taxon>Actinomycetota</taxon>
        <taxon>Actinomycetes</taxon>
        <taxon>Kitasatosporales</taxon>
        <taxon>Streptomycetaceae</taxon>
        <taxon>Streptomyces</taxon>
    </lineage>
</organism>
<keyword evidence="4" id="KW-1185">Reference proteome</keyword>
<name>A0A919BAT5_9ACTN</name>
<dbReference type="Proteomes" id="UP000638313">
    <property type="component" value="Unassembled WGS sequence"/>
</dbReference>
<dbReference type="InterPro" id="IPR005114">
    <property type="entry name" value="Helicase_assoc"/>
</dbReference>
<dbReference type="AlphaFoldDB" id="A0A919BAT5"/>
<reference evidence="3" key="1">
    <citation type="journal article" date="2014" name="Int. J. Syst. Evol. Microbiol.">
        <title>Complete genome sequence of Corynebacterium casei LMG S-19264T (=DSM 44701T), isolated from a smear-ripened cheese.</title>
        <authorList>
            <consortium name="US DOE Joint Genome Institute (JGI-PGF)"/>
            <person name="Walter F."/>
            <person name="Albersmeier A."/>
            <person name="Kalinowski J."/>
            <person name="Ruckert C."/>
        </authorList>
    </citation>
    <scope>NUCLEOTIDE SEQUENCE</scope>
    <source>
        <strain evidence="3">JCM 4059</strain>
    </source>
</reference>
<dbReference type="Pfam" id="PF03457">
    <property type="entry name" value="HA"/>
    <property type="match status" value="1"/>
</dbReference>
<protein>
    <recommendedName>
        <fullName evidence="2">Helicase-associated domain-containing protein</fullName>
    </recommendedName>
</protein>
<feature type="domain" description="Helicase-associated" evidence="2">
    <location>
        <begin position="28"/>
        <end position="88"/>
    </location>
</feature>
<evidence type="ECO:0000256" key="1">
    <source>
        <dbReference type="SAM" id="MobiDB-lite"/>
    </source>
</evidence>
<evidence type="ECO:0000259" key="2">
    <source>
        <dbReference type="Pfam" id="PF03457"/>
    </source>
</evidence>
<sequence length="126" mass="13732">MAAEGKWSTPGWPSIDPDWNPAWPATRQRHYAAAHELLAEEDPGSPASCRASPLHDMDIGKWLAKQRQHTMWAGLIPQQRERLEQLGVTPLPTTEQEAPGKPARTALAPSSEASRPCASTRPAPAP</sequence>
<proteinExistence type="predicted"/>
<evidence type="ECO:0000313" key="4">
    <source>
        <dbReference type="Proteomes" id="UP000638313"/>
    </source>
</evidence>
<gene>
    <name evidence="3" type="ORF">GCM10010218_65790</name>
</gene>
<accession>A0A919BAT5</accession>
<feature type="region of interest" description="Disordered" evidence="1">
    <location>
        <begin position="1"/>
        <end position="21"/>
    </location>
</feature>
<feature type="region of interest" description="Disordered" evidence="1">
    <location>
        <begin position="87"/>
        <end position="126"/>
    </location>
</feature>
<dbReference type="RefSeq" id="WP_229891854.1">
    <property type="nucleotide sequence ID" value="NZ_BNBD01000032.1"/>
</dbReference>